<dbReference type="PANTHER" id="PTHR34296">
    <property type="entry name" value="TRANSCRIPTIONAL ACTIVATOR PROTEIN MED"/>
    <property type="match status" value="1"/>
</dbReference>
<organism evidence="9 10">
    <name type="scientific">Micromonospora haikouensis</name>
    <dbReference type="NCBI Taxonomy" id="686309"/>
    <lineage>
        <taxon>Bacteria</taxon>
        <taxon>Bacillati</taxon>
        <taxon>Actinomycetota</taxon>
        <taxon>Actinomycetes</taxon>
        <taxon>Micromonosporales</taxon>
        <taxon>Micromonosporaceae</taxon>
        <taxon>Micromonospora</taxon>
    </lineage>
</organism>
<dbReference type="PANTHER" id="PTHR34296:SF2">
    <property type="entry name" value="ABC TRANSPORTER GUANOSINE-BINDING PROTEIN NUPN"/>
    <property type="match status" value="1"/>
</dbReference>
<evidence type="ECO:0000256" key="3">
    <source>
        <dbReference type="ARBA" id="ARBA00022475"/>
    </source>
</evidence>
<comment type="subcellular location">
    <subcellularLocation>
        <location evidence="1">Cell membrane</location>
        <topology evidence="1">Lipid-anchor</topology>
    </subcellularLocation>
</comment>
<evidence type="ECO:0000259" key="8">
    <source>
        <dbReference type="Pfam" id="PF02608"/>
    </source>
</evidence>
<feature type="domain" description="ABC transporter substrate-binding protein PnrA-like" evidence="8">
    <location>
        <begin position="48"/>
        <end position="333"/>
    </location>
</feature>
<dbReference type="Pfam" id="PF02608">
    <property type="entry name" value="Bmp"/>
    <property type="match status" value="1"/>
</dbReference>
<protein>
    <submittedName>
        <fullName evidence="9">Nucleoside-binding protein</fullName>
    </submittedName>
</protein>
<dbReference type="InterPro" id="IPR050957">
    <property type="entry name" value="BMP_lipoprotein"/>
</dbReference>
<evidence type="ECO:0000313" key="10">
    <source>
        <dbReference type="Proteomes" id="UP000199375"/>
    </source>
</evidence>
<accession>A0A1C4VSQ0</accession>
<dbReference type="PROSITE" id="PS51257">
    <property type="entry name" value="PROKAR_LIPOPROTEIN"/>
    <property type="match status" value="1"/>
</dbReference>
<dbReference type="Gene3D" id="3.40.50.2300">
    <property type="match status" value="2"/>
</dbReference>
<dbReference type="SUPFAM" id="SSF53822">
    <property type="entry name" value="Periplasmic binding protein-like I"/>
    <property type="match status" value="1"/>
</dbReference>
<name>A0A1C4VSQ0_9ACTN</name>
<evidence type="ECO:0000256" key="5">
    <source>
        <dbReference type="ARBA" id="ARBA00023136"/>
    </source>
</evidence>
<dbReference type="EMBL" id="FMCW01000011">
    <property type="protein sequence ID" value="SCE87006.1"/>
    <property type="molecule type" value="Genomic_DNA"/>
</dbReference>
<dbReference type="CDD" id="cd06354">
    <property type="entry name" value="PBP1_PrnA-like"/>
    <property type="match status" value="1"/>
</dbReference>
<gene>
    <name evidence="9" type="ORF">GA0070558_11118</name>
</gene>
<dbReference type="GO" id="GO:0005886">
    <property type="term" value="C:plasma membrane"/>
    <property type="evidence" value="ECO:0007669"/>
    <property type="project" value="UniProtKB-SubCell"/>
</dbReference>
<keyword evidence="6" id="KW-0449">Lipoprotein</keyword>
<keyword evidence="3" id="KW-1003">Cell membrane</keyword>
<reference evidence="9 10" key="1">
    <citation type="submission" date="2016-06" db="EMBL/GenBank/DDBJ databases">
        <authorList>
            <person name="Kjaerup R.B."/>
            <person name="Dalgaard T.S."/>
            <person name="Juul-Madsen H.R."/>
        </authorList>
    </citation>
    <scope>NUCLEOTIDE SEQUENCE [LARGE SCALE GENOMIC DNA]</scope>
    <source>
        <strain evidence="9 10">DSM 45626</strain>
    </source>
</reference>
<proteinExistence type="inferred from homology"/>
<keyword evidence="5" id="KW-0472">Membrane</keyword>
<dbReference type="InterPro" id="IPR028082">
    <property type="entry name" value="Peripla_BP_I"/>
</dbReference>
<evidence type="ECO:0000256" key="2">
    <source>
        <dbReference type="ARBA" id="ARBA00008610"/>
    </source>
</evidence>
<evidence type="ECO:0000256" key="7">
    <source>
        <dbReference type="SAM" id="SignalP"/>
    </source>
</evidence>
<evidence type="ECO:0000256" key="6">
    <source>
        <dbReference type="ARBA" id="ARBA00023288"/>
    </source>
</evidence>
<dbReference type="AlphaFoldDB" id="A0A1C4VSQ0"/>
<dbReference type="Proteomes" id="UP000199375">
    <property type="component" value="Unassembled WGS sequence"/>
</dbReference>
<evidence type="ECO:0000313" key="9">
    <source>
        <dbReference type="EMBL" id="SCE87006.1"/>
    </source>
</evidence>
<evidence type="ECO:0000256" key="1">
    <source>
        <dbReference type="ARBA" id="ARBA00004193"/>
    </source>
</evidence>
<dbReference type="InterPro" id="IPR003760">
    <property type="entry name" value="PnrA-like"/>
</dbReference>
<comment type="similarity">
    <text evidence="2">Belongs to the BMP lipoprotein family.</text>
</comment>
<evidence type="ECO:0000256" key="4">
    <source>
        <dbReference type="ARBA" id="ARBA00022729"/>
    </source>
</evidence>
<keyword evidence="4 7" id="KW-0732">Signal</keyword>
<feature type="chain" id="PRO_5008706218" evidence="7">
    <location>
        <begin position="25"/>
        <end position="364"/>
    </location>
</feature>
<feature type="signal peptide" evidence="7">
    <location>
        <begin position="1"/>
        <end position="24"/>
    </location>
</feature>
<sequence length="364" mass="37613">MRSVRGMRIASAFVAGGLVLGAAACGEAPKDDNGAGAGDAGGKKYSACMVTDVGGIDDKSFNTSAWKGLQEAKKANDKIDIKYVASKSQADYEVSMTQFVNQKCDFILAVGGLMGDATSKIAKANPNQQFGIVDSKLPESNVYPMQFDTAQAAFQAGYLAAGMSKSGKVGTYGGLPIPPVTIFMDGFVDGVAHYNKTKSKNVQVLGWNKETQKGSFTNDFAKQDEGKKVSDTLVAQGADIIMPVAGGAGLGTTAAAQASGGKYSVIWVDADGCESTPNCPALLTTVVKNIADAVKEAVVKAAGGEKLEVNPGFVGTLANNGVSLAPYHEFDSKVPADLKAEVEKIKADIAAGTITVTSKAQPTK</sequence>